<dbReference type="SUPFAM" id="SSF158472">
    <property type="entry name" value="HAMP domain-like"/>
    <property type="match status" value="1"/>
</dbReference>
<dbReference type="InterPro" id="IPR029016">
    <property type="entry name" value="GAF-like_dom_sf"/>
</dbReference>
<reference evidence="2 3" key="1">
    <citation type="submission" date="2013-12" db="EMBL/GenBank/DDBJ databases">
        <authorList>
            <consortium name="DOE Joint Genome Institute"/>
            <person name="Muyzer G."/>
            <person name="Huntemann M."/>
            <person name="Han J."/>
            <person name="Chen A."/>
            <person name="Kyrpides N."/>
            <person name="Mavromatis K."/>
            <person name="Markowitz V."/>
            <person name="Palaniappan K."/>
            <person name="Ivanova N."/>
            <person name="Schaumberg A."/>
            <person name="Pati A."/>
            <person name="Liolios K."/>
            <person name="Nordberg H.P."/>
            <person name="Cantor M.N."/>
            <person name="Hua S.X."/>
            <person name="Woyke T."/>
        </authorList>
    </citation>
    <scope>NUCLEOTIDE SEQUENCE [LARGE SCALE GENOMIC DNA]</scope>
    <source>
        <strain evidence="2 3">ARh 1</strain>
    </source>
</reference>
<organism evidence="2 3">
    <name type="scientific">Thioalkalivibrio paradoxus ARh 1</name>
    <dbReference type="NCBI Taxonomy" id="713585"/>
    <lineage>
        <taxon>Bacteria</taxon>
        <taxon>Pseudomonadati</taxon>
        <taxon>Pseudomonadota</taxon>
        <taxon>Gammaproteobacteria</taxon>
        <taxon>Chromatiales</taxon>
        <taxon>Ectothiorhodospiraceae</taxon>
        <taxon>Thioalkalivibrio</taxon>
    </lineage>
</organism>
<dbReference type="GO" id="GO:0016020">
    <property type="term" value="C:membrane"/>
    <property type="evidence" value="ECO:0007669"/>
    <property type="project" value="InterPro"/>
</dbReference>
<dbReference type="RefSeq" id="WP_006747999.1">
    <property type="nucleotide sequence ID" value="NZ_CP007029.1"/>
</dbReference>
<dbReference type="PROSITE" id="PS50885">
    <property type="entry name" value="HAMP"/>
    <property type="match status" value="1"/>
</dbReference>
<dbReference type="HOGENOM" id="CLU_1045607_0_0_6"/>
<dbReference type="Pfam" id="PF01590">
    <property type="entry name" value="GAF"/>
    <property type="match status" value="1"/>
</dbReference>
<dbReference type="CDD" id="cd06225">
    <property type="entry name" value="HAMP"/>
    <property type="match status" value="1"/>
</dbReference>
<dbReference type="Proteomes" id="UP000005289">
    <property type="component" value="Chromosome"/>
</dbReference>
<dbReference type="SUPFAM" id="SSF55781">
    <property type="entry name" value="GAF domain-like"/>
    <property type="match status" value="1"/>
</dbReference>
<protein>
    <recommendedName>
        <fullName evidence="1">HAMP domain-containing protein</fullName>
    </recommendedName>
</protein>
<name>W0DP19_9GAMM</name>
<dbReference type="STRING" id="713585.THITH_11560"/>
<dbReference type="Gene3D" id="3.30.450.40">
    <property type="match status" value="1"/>
</dbReference>
<dbReference type="AlphaFoldDB" id="W0DP19"/>
<accession>W0DP19</accession>
<feature type="domain" description="HAMP" evidence="1">
    <location>
        <begin position="53"/>
        <end position="105"/>
    </location>
</feature>
<keyword evidence="3" id="KW-1185">Reference proteome</keyword>
<dbReference type="KEGG" id="tti:THITH_11560"/>
<evidence type="ECO:0000259" key="1">
    <source>
        <dbReference type="PROSITE" id="PS50885"/>
    </source>
</evidence>
<sequence length="266" mass="29039">MSIDFLHSIRLQLTILLLGLVAVVIASSGYAVHSAQMRQQEQVVLAAVYWLHTRVLRPLHHAVGAFEHVSQGDFGHQVPVPNRNEIGLMVESFNSLSCRLHALFQLIDKVQQADGPGSVLTSVWHELETFLPLDWAGLLSVTPDQSAGVLEHAVLDGRSTPPSERYFPLANSQLDTALAAKAPLRIPDLQQTGGGVPEAAFERTLIEQGLRSVLLLPVKDTDQNSGLLVLASRQPNAYQLSHQELITNLAGLIGHALQKTVAMEKR</sequence>
<evidence type="ECO:0000313" key="3">
    <source>
        <dbReference type="Proteomes" id="UP000005289"/>
    </source>
</evidence>
<dbReference type="GO" id="GO:0007165">
    <property type="term" value="P:signal transduction"/>
    <property type="evidence" value="ECO:0007669"/>
    <property type="project" value="InterPro"/>
</dbReference>
<dbReference type="Pfam" id="PF00672">
    <property type="entry name" value="HAMP"/>
    <property type="match status" value="1"/>
</dbReference>
<dbReference type="SMART" id="SM00304">
    <property type="entry name" value="HAMP"/>
    <property type="match status" value="1"/>
</dbReference>
<proteinExistence type="predicted"/>
<dbReference type="Gene3D" id="6.10.340.10">
    <property type="match status" value="1"/>
</dbReference>
<gene>
    <name evidence="2" type="ORF">THITH_11560</name>
</gene>
<dbReference type="InterPro" id="IPR003018">
    <property type="entry name" value="GAF"/>
</dbReference>
<dbReference type="EMBL" id="CP007029">
    <property type="protein sequence ID" value="AHF00182.1"/>
    <property type="molecule type" value="Genomic_DNA"/>
</dbReference>
<evidence type="ECO:0000313" key="2">
    <source>
        <dbReference type="EMBL" id="AHF00182.1"/>
    </source>
</evidence>
<dbReference type="InterPro" id="IPR003660">
    <property type="entry name" value="HAMP_dom"/>
</dbReference>